<gene>
    <name evidence="1" type="ORF">B5P45_18520</name>
</gene>
<dbReference type="RefSeq" id="WP_100002265.1">
    <property type="nucleotide sequence ID" value="NZ_CP017942.1"/>
</dbReference>
<sequence>MLRAPTHMLSKLHDGNPKIIILTLDSAQPDYELPLDQYVFQLVDDDHFILVQAEEVGHPKEDIHSFDLPPSNVWAFWAPGSVKDTSLDALKTWYVNTGGKDLDAPIVKGSQKAVMELLLARSLREAQRLGNMNLALMRDLAVLRESWLNHVRIPAEIEELLTNLRLASPRLIFSNADTPDNVSISIESRIIQPLPIGARGLLGFDLNVIDVGTGRGNLFAQLLARDTGAVLAKGQIAFDALCPGWIPFRLQSASAASSHSLELHIWTESESGATAPQIAATPAGLLSRFSFDSQANAGRSSQLLAQMLALKLWGGLPGVEIYKFEGELVNDQLAALEVPLPDSLVETVRLTRELTAPYPVFGYMERGKVLLRPLKAIPSAAVIRLPATRGLIEISCEVFIDDRRCETRYLGTRVVVTSRGVEADAAERGEGVLAAADWVELTEPLTPSRLIVRLPDVHNEPVDVHLFTRLPKPGPVPPHGRIVFSRFVAEVHAASAWNASPIMLCEP</sequence>
<dbReference type="Pfam" id="PF19717">
    <property type="entry name" value="DUF6212"/>
    <property type="match status" value="1"/>
</dbReference>
<reference evidence="2" key="1">
    <citation type="journal article" date="2017" name="Int J Environ Stud">
        <title>Does the Miocene-Pliocene relict legume Oxytropis triphylla form nitrogen-fixing nodules with a combination of bacterial strains?</title>
        <authorList>
            <person name="Safronova V."/>
            <person name="Belimov A."/>
            <person name="Sazanova A."/>
            <person name="Kuznetsova I."/>
            <person name="Popova J."/>
            <person name="Andronov E."/>
            <person name="Verkhozina A."/>
            <person name="Tikhonovich I."/>
        </authorList>
    </citation>
    <scope>NUCLEOTIDE SEQUENCE [LARGE SCALE GENOMIC DNA]</scope>
    <source>
        <strain evidence="2">Tri-38</strain>
    </source>
</reference>
<dbReference type="Proteomes" id="UP000232163">
    <property type="component" value="Unassembled WGS sequence"/>
</dbReference>
<dbReference type="KEGG" id="pht:BLM14_22900"/>
<organism evidence="1 2">
    <name type="scientific">Phyllobacterium zundukense</name>
    <dbReference type="NCBI Taxonomy" id="1867719"/>
    <lineage>
        <taxon>Bacteria</taxon>
        <taxon>Pseudomonadati</taxon>
        <taxon>Pseudomonadota</taxon>
        <taxon>Alphaproteobacteria</taxon>
        <taxon>Hyphomicrobiales</taxon>
        <taxon>Phyllobacteriaceae</taxon>
        <taxon>Phyllobacterium</taxon>
    </lineage>
</organism>
<evidence type="ECO:0000313" key="1">
    <source>
        <dbReference type="EMBL" id="PIO43321.1"/>
    </source>
</evidence>
<dbReference type="AlphaFoldDB" id="A0A2N9VV03"/>
<dbReference type="OrthoDB" id="8116320at2"/>
<comment type="caution">
    <text evidence="1">The sequence shown here is derived from an EMBL/GenBank/DDBJ whole genome shotgun (WGS) entry which is preliminary data.</text>
</comment>
<protein>
    <submittedName>
        <fullName evidence="1">Uncharacterized protein</fullName>
    </submittedName>
</protein>
<accession>A0A2N9VV03</accession>
<evidence type="ECO:0000313" key="2">
    <source>
        <dbReference type="Proteomes" id="UP000232163"/>
    </source>
</evidence>
<dbReference type="InterPro" id="IPR046184">
    <property type="entry name" value="DUF6212"/>
</dbReference>
<keyword evidence="2" id="KW-1185">Reference proteome</keyword>
<name>A0A2N9VV03_9HYPH</name>
<dbReference type="EMBL" id="MZMT01000042">
    <property type="protein sequence ID" value="PIO43321.1"/>
    <property type="molecule type" value="Genomic_DNA"/>
</dbReference>
<proteinExistence type="predicted"/>